<comment type="caution">
    <text evidence="2">The sequence shown here is derived from an EMBL/GenBank/DDBJ whole genome shotgun (WGS) entry which is preliminary data.</text>
</comment>
<evidence type="ECO:0000313" key="3">
    <source>
        <dbReference type="Proteomes" id="UP001445076"/>
    </source>
</evidence>
<keyword evidence="3" id="KW-1185">Reference proteome</keyword>
<dbReference type="Pfam" id="PF14226">
    <property type="entry name" value="DIOX_N"/>
    <property type="match status" value="1"/>
</dbReference>
<dbReference type="Proteomes" id="UP001445076">
    <property type="component" value="Unassembled WGS sequence"/>
</dbReference>
<accession>A0AAW0YP82</accession>
<name>A0AAW0YP82_CHEQU</name>
<dbReference type="EMBL" id="JARKIK010000002">
    <property type="protein sequence ID" value="KAK8753648.1"/>
    <property type="molecule type" value="Genomic_DNA"/>
</dbReference>
<dbReference type="InterPro" id="IPR026992">
    <property type="entry name" value="DIOX_N"/>
</dbReference>
<organism evidence="2 3">
    <name type="scientific">Cherax quadricarinatus</name>
    <name type="common">Australian red claw crayfish</name>
    <dbReference type="NCBI Taxonomy" id="27406"/>
    <lineage>
        <taxon>Eukaryota</taxon>
        <taxon>Metazoa</taxon>
        <taxon>Ecdysozoa</taxon>
        <taxon>Arthropoda</taxon>
        <taxon>Crustacea</taxon>
        <taxon>Multicrustacea</taxon>
        <taxon>Malacostraca</taxon>
        <taxon>Eumalacostraca</taxon>
        <taxon>Eucarida</taxon>
        <taxon>Decapoda</taxon>
        <taxon>Pleocyemata</taxon>
        <taxon>Astacidea</taxon>
        <taxon>Parastacoidea</taxon>
        <taxon>Parastacidae</taxon>
        <taxon>Cherax</taxon>
    </lineage>
</organism>
<dbReference type="SUPFAM" id="SSF51197">
    <property type="entry name" value="Clavaminate synthase-like"/>
    <property type="match status" value="1"/>
</dbReference>
<protein>
    <recommendedName>
        <fullName evidence="1">Non-haem dioxygenase N-terminal domain-containing protein</fullName>
    </recommendedName>
</protein>
<feature type="domain" description="Non-haem dioxygenase N-terminal" evidence="1">
    <location>
        <begin position="11"/>
        <end position="98"/>
    </location>
</feature>
<proteinExistence type="predicted"/>
<dbReference type="Gene3D" id="2.60.120.330">
    <property type="entry name" value="B-lactam Antibiotic, Isopenicillin N Synthase, Chain"/>
    <property type="match status" value="1"/>
</dbReference>
<sequence>MAPDTSLSNKIPVVELGQLGLGWNTETSQEEWQRVARQLYEAFTDIGCAYLTNHGVPEDQQKELYEAATGFFKLPQDKKELFKFDINEFTGYISVDTEK</sequence>
<evidence type="ECO:0000259" key="1">
    <source>
        <dbReference type="Pfam" id="PF14226"/>
    </source>
</evidence>
<gene>
    <name evidence="2" type="ORF">OTU49_000872</name>
</gene>
<reference evidence="2 3" key="1">
    <citation type="journal article" date="2024" name="BMC Genomics">
        <title>Genome assembly of redclaw crayfish (Cherax quadricarinatus) provides insights into its immune adaptation and hypoxia tolerance.</title>
        <authorList>
            <person name="Liu Z."/>
            <person name="Zheng J."/>
            <person name="Li H."/>
            <person name="Fang K."/>
            <person name="Wang S."/>
            <person name="He J."/>
            <person name="Zhou D."/>
            <person name="Weng S."/>
            <person name="Chi M."/>
            <person name="Gu Z."/>
            <person name="He J."/>
            <person name="Li F."/>
            <person name="Wang M."/>
        </authorList>
    </citation>
    <scope>NUCLEOTIDE SEQUENCE [LARGE SCALE GENOMIC DNA]</scope>
    <source>
        <strain evidence="2">ZL_2023a</strain>
    </source>
</reference>
<evidence type="ECO:0000313" key="2">
    <source>
        <dbReference type="EMBL" id="KAK8753648.1"/>
    </source>
</evidence>
<dbReference type="InterPro" id="IPR027443">
    <property type="entry name" value="IPNS-like_sf"/>
</dbReference>
<dbReference type="AlphaFoldDB" id="A0AAW0YP82"/>